<dbReference type="Pfam" id="PF00005">
    <property type="entry name" value="ABC_tran"/>
    <property type="match status" value="1"/>
</dbReference>
<keyword evidence="3 5" id="KW-0067">ATP-binding</keyword>
<accession>A0AAU6Q2I5</accession>
<dbReference type="GO" id="GO:0005524">
    <property type="term" value="F:ATP binding"/>
    <property type="evidence" value="ECO:0007669"/>
    <property type="project" value="UniProtKB-KW"/>
</dbReference>
<dbReference type="GO" id="GO:0005886">
    <property type="term" value="C:plasma membrane"/>
    <property type="evidence" value="ECO:0007669"/>
    <property type="project" value="TreeGrafter"/>
</dbReference>
<dbReference type="InterPro" id="IPR017911">
    <property type="entry name" value="MacB-like_ATP-bd"/>
</dbReference>
<dbReference type="PANTHER" id="PTHR24220">
    <property type="entry name" value="IMPORT ATP-BINDING PROTEIN"/>
    <property type="match status" value="1"/>
</dbReference>
<dbReference type="InterPro" id="IPR015854">
    <property type="entry name" value="ABC_transpr_LolD-like"/>
</dbReference>
<evidence type="ECO:0000256" key="2">
    <source>
        <dbReference type="ARBA" id="ARBA00022741"/>
    </source>
</evidence>
<dbReference type="RefSeq" id="WP_339096004.1">
    <property type="nucleotide sequence ID" value="NZ_CP149782.1"/>
</dbReference>
<reference evidence="5" key="1">
    <citation type="submission" date="2024-03" db="EMBL/GenBank/DDBJ databases">
        <title>Deinococcus weizhi sp. nov., isolated from human skin.</title>
        <authorList>
            <person name="Wei Z."/>
            <person name="Tian F."/>
            <person name="Yang C."/>
            <person name="Xin L.T."/>
            <person name="Wen Z.J."/>
            <person name="Lan K.C."/>
            <person name="Yu L."/>
            <person name="Zhe W."/>
            <person name="Dan F.D."/>
            <person name="Jun W."/>
            <person name="Rui Z."/>
            <person name="Yong X.J."/>
            <person name="Ting Y."/>
            <person name="Wei X."/>
            <person name="Xu Z.G."/>
            <person name="Xin Z."/>
            <person name="Dong F.G."/>
            <person name="Ni X.M."/>
            <person name="Zheng M.G."/>
            <person name="Chun Y."/>
            <person name="Qian W.X."/>
        </authorList>
    </citation>
    <scope>NUCLEOTIDE SEQUENCE</scope>
    <source>
        <strain evidence="5">VB142</strain>
    </source>
</reference>
<evidence type="ECO:0000256" key="1">
    <source>
        <dbReference type="ARBA" id="ARBA00022448"/>
    </source>
</evidence>
<dbReference type="SUPFAM" id="SSF52540">
    <property type="entry name" value="P-loop containing nucleoside triphosphate hydrolases"/>
    <property type="match status" value="1"/>
</dbReference>
<dbReference type="PROSITE" id="PS50893">
    <property type="entry name" value="ABC_TRANSPORTER_2"/>
    <property type="match status" value="1"/>
</dbReference>
<dbReference type="InterPro" id="IPR027417">
    <property type="entry name" value="P-loop_NTPase"/>
</dbReference>
<dbReference type="GO" id="GO:0016887">
    <property type="term" value="F:ATP hydrolysis activity"/>
    <property type="evidence" value="ECO:0007669"/>
    <property type="project" value="InterPro"/>
</dbReference>
<name>A0AAU6Q2I5_9DEIO</name>
<evidence type="ECO:0000256" key="3">
    <source>
        <dbReference type="ARBA" id="ARBA00022840"/>
    </source>
</evidence>
<dbReference type="InterPro" id="IPR003593">
    <property type="entry name" value="AAA+_ATPase"/>
</dbReference>
<dbReference type="SMART" id="SM00382">
    <property type="entry name" value="AAA"/>
    <property type="match status" value="1"/>
</dbReference>
<keyword evidence="2" id="KW-0547">Nucleotide-binding</keyword>
<gene>
    <name evidence="5" type="ORF">WDJ50_01525</name>
</gene>
<dbReference type="CDD" id="cd03255">
    <property type="entry name" value="ABC_MJ0796_LolCDE_FtsE"/>
    <property type="match status" value="1"/>
</dbReference>
<dbReference type="GO" id="GO:0022857">
    <property type="term" value="F:transmembrane transporter activity"/>
    <property type="evidence" value="ECO:0007669"/>
    <property type="project" value="UniProtKB-ARBA"/>
</dbReference>
<dbReference type="PROSITE" id="PS00211">
    <property type="entry name" value="ABC_TRANSPORTER_1"/>
    <property type="match status" value="1"/>
</dbReference>
<sequence length="227" mass="24470">MTSSPLSLRAEALTRQYPSGDGVVLALSPFSHVFAPGLTAVVGPSGSGKSTLLNLLAGFDTPTSGRVWVGDTDLHALSEPERADFRLAHYGFVFQNHNLVGILSAQENVEFPLTLAGVPRQERRERARHLLDRVGLLARADHYPNQLSGGEAQRVAIARALARDPEVLLADEPTGNLDSRTGEKVLELLTEPARAGRTVILITHDRELAGQADHRLRVHDGVVTAEG</sequence>
<dbReference type="AlphaFoldDB" id="A0AAU6Q2I5"/>
<proteinExistence type="predicted"/>
<keyword evidence="1" id="KW-0813">Transport</keyword>
<organism evidence="5">
    <name type="scientific">Deinococcus sp. VB142</name>
    <dbReference type="NCBI Taxonomy" id="3112952"/>
    <lineage>
        <taxon>Bacteria</taxon>
        <taxon>Thermotogati</taxon>
        <taxon>Deinococcota</taxon>
        <taxon>Deinococci</taxon>
        <taxon>Deinococcales</taxon>
        <taxon>Deinococcaceae</taxon>
        <taxon>Deinococcus</taxon>
    </lineage>
</organism>
<dbReference type="PANTHER" id="PTHR24220:SF685">
    <property type="entry name" value="ABC TRANSPORTER RELATED"/>
    <property type="match status" value="1"/>
</dbReference>
<dbReference type="FunFam" id="3.40.50.300:FF:000032">
    <property type="entry name" value="Export ABC transporter ATP-binding protein"/>
    <property type="match status" value="1"/>
</dbReference>
<protein>
    <submittedName>
        <fullName evidence="5">ABC transporter ATP-binding protein</fullName>
    </submittedName>
</protein>
<dbReference type="GO" id="GO:0098796">
    <property type="term" value="C:membrane protein complex"/>
    <property type="evidence" value="ECO:0007669"/>
    <property type="project" value="UniProtKB-ARBA"/>
</dbReference>
<feature type="domain" description="ABC transporter" evidence="4">
    <location>
        <begin position="8"/>
        <end position="227"/>
    </location>
</feature>
<dbReference type="InterPro" id="IPR003439">
    <property type="entry name" value="ABC_transporter-like_ATP-bd"/>
</dbReference>
<evidence type="ECO:0000313" key="5">
    <source>
        <dbReference type="EMBL" id="WYF44823.1"/>
    </source>
</evidence>
<dbReference type="Gene3D" id="3.40.50.300">
    <property type="entry name" value="P-loop containing nucleotide triphosphate hydrolases"/>
    <property type="match status" value="1"/>
</dbReference>
<evidence type="ECO:0000259" key="4">
    <source>
        <dbReference type="PROSITE" id="PS50893"/>
    </source>
</evidence>
<dbReference type="InterPro" id="IPR017871">
    <property type="entry name" value="ABC_transporter-like_CS"/>
</dbReference>
<dbReference type="EMBL" id="CP149782">
    <property type="protein sequence ID" value="WYF44823.1"/>
    <property type="molecule type" value="Genomic_DNA"/>
</dbReference>